<comment type="caution">
    <text evidence="1">The sequence shown here is derived from an EMBL/GenBank/DDBJ whole genome shotgun (WGS) entry which is preliminary data.</text>
</comment>
<name>A0A511MY85_DEIC1</name>
<dbReference type="AlphaFoldDB" id="A0A511MY85"/>
<dbReference type="EMBL" id="BJXB01000004">
    <property type="protein sequence ID" value="GEM45550.1"/>
    <property type="molecule type" value="Genomic_DNA"/>
</dbReference>
<accession>A0A511MY85</accession>
<reference evidence="1 2" key="1">
    <citation type="submission" date="2019-07" db="EMBL/GenBank/DDBJ databases">
        <title>Whole genome shotgun sequence of Deinococcus cellulosilyticus NBRC 106333.</title>
        <authorList>
            <person name="Hosoyama A."/>
            <person name="Uohara A."/>
            <person name="Ohji S."/>
            <person name="Ichikawa N."/>
        </authorList>
    </citation>
    <scope>NUCLEOTIDE SEQUENCE [LARGE SCALE GENOMIC DNA]</scope>
    <source>
        <strain evidence="1 2">NBRC 106333</strain>
    </source>
</reference>
<organism evidence="1 2">
    <name type="scientific">Deinococcus cellulosilyticus (strain DSM 18568 / NBRC 106333 / KACC 11606 / 5516J-15)</name>
    <dbReference type="NCBI Taxonomy" id="1223518"/>
    <lineage>
        <taxon>Bacteria</taxon>
        <taxon>Thermotogati</taxon>
        <taxon>Deinococcota</taxon>
        <taxon>Deinococci</taxon>
        <taxon>Deinococcales</taxon>
        <taxon>Deinococcaceae</taxon>
        <taxon>Deinococcus</taxon>
    </lineage>
</organism>
<keyword evidence="2" id="KW-1185">Reference proteome</keyword>
<proteinExistence type="predicted"/>
<dbReference type="Proteomes" id="UP000321306">
    <property type="component" value="Unassembled WGS sequence"/>
</dbReference>
<evidence type="ECO:0000313" key="2">
    <source>
        <dbReference type="Proteomes" id="UP000321306"/>
    </source>
</evidence>
<protein>
    <submittedName>
        <fullName evidence="1">Uncharacterized protein</fullName>
    </submittedName>
</protein>
<gene>
    <name evidence="1" type="ORF">DC3_11850</name>
</gene>
<sequence>MKVLIQNRVPALLALLCVLGLVVLSYGISTHTNNLEDLQSRRIILYYTDTGEAIYGEEPAAGSI</sequence>
<dbReference type="RefSeq" id="WP_146883006.1">
    <property type="nucleotide sequence ID" value="NZ_BJXB01000004.1"/>
</dbReference>
<evidence type="ECO:0000313" key="1">
    <source>
        <dbReference type="EMBL" id="GEM45550.1"/>
    </source>
</evidence>